<keyword evidence="2 8" id="KW-0813">Transport</keyword>
<accession>A0A841Q0X6</accession>
<dbReference type="AlphaFoldDB" id="A0A841Q0X6"/>
<feature type="transmembrane region" description="Helical" evidence="8">
    <location>
        <begin position="343"/>
        <end position="367"/>
    </location>
</feature>
<dbReference type="GO" id="GO:0055085">
    <property type="term" value="P:transmembrane transport"/>
    <property type="evidence" value="ECO:0007669"/>
    <property type="project" value="InterPro"/>
</dbReference>
<dbReference type="PANTHER" id="PTHR43357:SF3">
    <property type="entry name" value="FE(3+)-TRANSPORT SYSTEM PERMEASE PROTEIN FBPB 2"/>
    <property type="match status" value="1"/>
</dbReference>
<dbReference type="PANTHER" id="PTHR43357">
    <property type="entry name" value="INNER MEMBRANE ABC TRANSPORTER PERMEASE PROTEIN YDCV"/>
    <property type="match status" value="1"/>
</dbReference>
<feature type="transmembrane region" description="Helical" evidence="8">
    <location>
        <begin position="104"/>
        <end position="132"/>
    </location>
</feature>
<sequence>MSQRDRETEGSAQPTQIDNETKAKPNSNFSGFNHYGDHKPLYGIRGIRKYWFKLWGGRPPGPLLLFLGILTAIIMGVPLLYVVVRSFSAGAERWMNILDERIPGLLWNTLSLTVMVTVFAVILGVSLAWIVHRTDLPFKKAWQWLLALPLVIPPYIGAAVYIIILGPVGWASEFWGEGGALEGWFGGYPIDIYSFGGVFFVLTLFTFPYVFLITMASLRKMNRNYEEVARSQGLTTSQIFWKVNVPFLRPAIGAGAILVALYVLADFGAIAILRYTTFTAAIYYQIGSFDNLSATVLSVILIAITLVVLWLEGKTRKKNAYYQTSNSYKEPEALRLGKWKIPAILYVFTVFFLSVLVPILVLIYWTYIGIGEGAIDSDFWEYTWNSIRVAGYAAVACMLLAIPVIYLKYRYPSPITSVIEKLSYSGYALPGVIVALAIIFIFNEHIPWLYNTHYLIAFAFVIRFLPQAMQSGEASLSLVSPRIDEAARSLGHPPWKVMFKVVLPSIRPGILAGGALVFVSAIKELPATLLLRPPGFDTLAVRIWYETNESFYHYAAPAALVIILISLIPLRFLLKKY</sequence>
<keyword evidence="6 8" id="KW-1133">Transmembrane helix</keyword>
<feature type="domain" description="ABC transmembrane type-1" evidence="10">
    <location>
        <begin position="383"/>
        <end position="573"/>
    </location>
</feature>
<keyword evidence="12" id="KW-1185">Reference proteome</keyword>
<evidence type="ECO:0000256" key="6">
    <source>
        <dbReference type="ARBA" id="ARBA00022989"/>
    </source>
</evidence>
<evidence type="ECO:0000256" key="9">
    <source>
        <dbReference type="SAM" id="MobiDB-lite"/>
    </source>
</evidence>
<gene>
    <name evidence="11" type="ORF">HNR44_003099</name>
</gene>
<proteinExistence type="inferred from homology"/>
<dbReference type="InterPro" id="IPR000515">
    <property type="entry name" value="MetI-like"/>
</dbReference>
<name>A0A841Q0X6_9BACL</name>
<evidence type="ECO:0000256" key="5">
    <source>
        <dbReference type="ARBA" id="ARBA00022692"/>
    </source>
</evidence>
<evidence type="ECO:0000256" key="7">
    <source>
        <dbReference type="ARBA" id="ARBA00023136"/>
    </source>
</evidence>
<keyword evidence="3" id="KW-1003">Cell membrane</keyword>
<dbReference type="InterPro" id="IPR035906">
    <property type="entry name" value="MetI-like_sf"/>
</dbReference>
<evidence type="ECO:0000256" key="4">
    <source>
        <dbReference type="ARBA" id="ARBA00022519"/>
    </source>
</evidence>
<feature type="transmembrane region" description="Helical" evidence="8">
    <location>
        <begin position="144"/>
        <end position="172"/>
    </location>
</feature>
<dbReference type="CDD" id="cd06261">
    <property type="entry name" value="TM_PBP2"/>
    <property type="match status" value="2"/>
</dbReference>
<comment type="caution">
    <text evidence="11">The sequence shown here is derived from an EMBL/GenBank/DDBJ whole genome shotgun (WGS) entry which is preliminary data.</text>
</comment>
<organism evidence="11 12">
    <name type="scientific">Geomicrobium halophilum</name>
    <dbReference type="NCBI Taxonomy" id="549000"/>
    <lineage>
        <taxon>Bacteria</taxon>
        <taxon>Bacillati</taxon>
        <taxon>Bacillota</taxon>
        <taxon>Bacilli</taxon>
        <taxon>Bacillales</taxon>
        <taxon>Geomicrobium</taxon>
    </lineage>
</organism>
<feature type="domain" description="ABC transmembrane type-1" evidence="10">
    <location>
        <begin position="106"/>
        <end position="312"/>
    </location>
</feature>
<evidence type="ECO:0000256" key="3">
    <source>
        <dbReference type="ARBA" id="ARBA00022475"/>
    </source>
</evidence>
<feature type="transmembrane region" description="Helical" evidence="8">
    <location>
        <begin position="387"/>
        <end position="409"/>
    </location>
</feature>
<dbReference type="Proteomes" id="UP000568839">
    <property type="component" value="Unassembled WGS sequence"/>
</dbReference>
<evidence type="ECO:0000256" key="8">
    <source>
        <dbReference type="RuleBase" id="RU363032"/>
    </source>
</evidence>
<reference evidence="11 12" key="1">
    <citation type="submission" date="2020-08" db="EMBL/GenBank/DDBJ databases">
        <title>Genomic Encyclopedia of Type Strains, Phase IV (KMG-IV): sequencing the most valuable type-strain genomes for metagenomic binning, comparative biology and taxonomic classification.</title>
        <authorList>
            <person name="Goeker M."/>
        </authorList>
    </citation>
    <scope>NUCLEOTIDE SEQUENCE [LARGE SCALE GENOMIC DNA]</scope>
    <source>
        <strain evidence="11 12">DSM 21769</strain>
    </source>
</reference>
<dbReference type="SUPFAM" id="SSF161098">
    <property type="entry name" value="MetI-like"/>
    <property type="match status" value="2"/>
</dbReference>
<feature type="transmembrane region" description="Helical" evidence="8">
    <location>
        <begin position="421"/>
        <end position="442"/>
    </location>
</feature>
<feature type="transmembrane region" description="Helical" evidence="8">
    <location>
        <begin position="292"/>
        <end position="311"/>
    </location>
</feature>
<feature type="transmembrane region" description="Helical" evidence="8">
    <location>
        <begin position="192"/>
        <end position="213"/>
    </location>
</feature>
<dbReference type="GO" id="GO:0005886">
    <property type="term" value="C:plasma membrane"/>
    <property type="evidence" value="ECO:0007669"/>
    <property type="project" value="UniProtKB-SubCell"/>
</dbReference>
<feature type="transmembrane region" description="Helical" evidence="8">
    <location>
        <begin position="251"/>
        <end position="272"/>
    </location>
</feature>
<keyword evidence="7 8" id="KW-0472">Membrane</keyword>
<evidence type="ECO:0000256" key="2">
    <source>
        <dbReference type="ARBA" id="ARBA00022448"/>
    </source>
</evidence>
<feature type="transmembrane region" description="Helical" evidence="8">
    <location>
        <begin position="63"/>
        <end position="84"/>
    </location>
</feature>
<feature type="compositionally biased region" description="Polar residues" evidence="9">
    <location>
        <begin position="10"/>
        <end position="31"/>
    </location>
</feature>
<dbReference type="EMBL" id="JACHHJ010000005">
    <property type="protein sequence ID" value="MBB6451105.1"/>
    <property type="molecule type" value="Genomic_DNA"/>
</dbReference>
<evidence type="ECO:0000259" key="10">
    <source>
        <dbReference type="PROSITE" id="PS50928"/>
    </source>
</evidence>
<evidence type="ECO:0000256" key="1">
    <source>
        <dbReference type="ARBA" id="ARBA00004429"/>
    </source>
</evidence>
<keyword evidence="4" id="KW-0997">Cell inner membrane</keyword>
<feature type="transmembrane region" description="Helical" evidence="8">
    <location>
        <begin position="510"/>
        <end position="531"/>
    </location>
</feature>
<dbReference type="PROSITE" id="PS50928">
    <property type="entry name" value="ABC_TM1"/>
    <property type="match status" value="2"/>
</dbReference>
<comment type="subcellular location">
    <subcellularLocation>
        <location evidence="1">Cell inner membrane</location>
        <topology evidence="1">Multi-pass membrane protein</topology>
    </subcellularLocation>
    <subcellularLocation>
        <location evidence="8">Cell membrane</location>
        <topology evidence="8">Multi-pass membrane protein</topology>
    </subcellularLocation>
</comment>
<feature type="transmembrane region" description="Helical" evidence="8">
    <location>
        <begin position="551"/>
        <end position="574"/>
    </location>
</feature>
<keyword evidence="5 8" id="KW-0812">Transmembrane</keyword>
<evidence type="ECO:0000313" key="12">
    <source>
        <dbReference type="Proteomes" id="UP000568839"/>
    </source>
</evidence>
<dbReference type="RefSeq" id="WP_184405176.1">
    <property type="nucleotide sequence ID" value="NZ_JACHHJ010000005.1"/>
</dbReference>
<protein>
    <submittedName>
        <fullName evidence="11">Iron(III) transport system permease protein</fullName>
    </submittedName>
</protein>
<dbReference type="Gene3D" id="1.10.3720.10">
    <property type="entry name" value="MetI-like"/>
    <property type="match status" value="2"/>
</dbReference>
<feature type="region of interest" description="Disordered" evidence="9">
    <location>
        <begin position="1"/>
        <end position="31"/>
    </location>
</feature>
<feature type="transmembrane region" description="Helical" evidence="8">
    <location>
        <begin position="448"/>
        <end position="465"/>
    </location>
</feature>
<comment type="similarity">
    <text evidence="8">Belongs to the binding-protein-dependent transport system permease family.</text>
</comment>
<evidence type="ECO:0000313" key="11">
    <source>
        <dbReference type="EMBL" id="MBB6451105.1"/>
    </source>
</evidence>
<dbReference type="Pfam" id="PF00528">
    <property type="entry name" value="BPD_transp_1"/>
    <property type="match status" value="2"/>
</dbReference>